<proteinExistence type="predicted"/>
<dbReference type="RefSeq" id="WP_035074216.1">
    <property type="nucleotide sequence ID" value="NZ_JMIH01000020.1"/>
</dbReference>
<dbReference type="Gene3D" id="1.10.10.2250">
    <property type="match status" value="1"/>
</dbReference>
<accession>A0A074KZQ2</accession>
<dbReference type="Pfam" id="PF21980">
    <property type="entry name" value="MksE"/>
    <property type="match status" value="1"/>
</dbReference>
<dbReference type="EMBL" id="JMIH01000020">
    <property type="protein sequence ID" value="KEO73670.1"/>
    <property type="molecule type" value="Genomic_DNA"/>
</dbReference>
<dbReference type="AlphaFoldDB" id="A0A074KZQ2"/>
<keyword evidence="2" id="KW-1185">Reference proteome</keyword>
<dbReference type="Proteomes" id="UP000027821">
    <property type="component" value="Unassembled WGS sequence"/>
</dbReference>
<dbReference type="OrthoDB" id="1362255at2"/>
<dbReference type="eggNOG" id="ENOG5032I4T">
    <property type="taxonomic scope" value="Bacteria"/>
</dbReference>
<comment type="caution">
    <text evidence="1">The sequence shown here is derived from an EMBL/GenBank/DDBJ whole genome shotgun (WGS) entry which is preliminary data.</text>
</comment>
<dbReference type="STRING" id="1048983.EL17_11055"/>
<name>A0A074KZQ2_9BACT</name>
<gene>
    <name evidence="1" type="ORF">EL17_11055</name>
</gene>
<reference evidence="1 2" key="1">
    <citation type="submission" date="2014-04" db="EMBL/GenBank/DDBJ databases">
        <title>Characterization and application of a salt tolerant electro-active bacterium.</title>
        <authorList>
            <person name="Yang L."/>
            <person name="Wei S."/>
            <person name="Tay Q.X.M."/>
        </authorList>
    </citation>
    <scope>NUCLEOTIDE SEQUENCE [LARGE SCALE GENOMIC DNA]</scope>
    <source>
        <strain evidence="1 2">LY1</strain>
    </source>
</reference>
<dbReference type="InterPro" id="IPR042038">
    <property type="entry name" value="MukE_N"/>
</dbReference>
<evidence type="ECO:0000313" key="2">
    <source>
        <dbReference type="Proteomes" id="UP000027821"/>
    </source>
</evidence>
<organism evidence="1 2">
    <name type="scientific">Anditalea andensis</name>
    <dbReference type="NCBI Taxonomy" id="1048983"/>
    <lineage>
        <taxon>Bacteria</taxon>
        <taxon>Pseudomonadati</taxon>
        <taxon>Bacteroidota</taxon>
        <taxon>Cytophagia</taxon>
        <taxon>Cytophagales</taxon>
        <taxon>Cytophagaceae</taxon>
        <taxon>Anditalea</taxon>
    </lineage>
</organism>
<evidence type="ECO:0000313" key="1">
    <source>
        <dbReference type="EMBL" id="KEO73670.1"/>
    </source>
</evidence>
<protein>
    <submittedName>
        <fullName evidence="1">Uncharacterized protein</fullName>
    </submittedName>
</protein>
<sequence length="218" mass="25713">MGNYHPQENINATSFLAAPEAKEHFARIDYALKNGVHIQRWQQQEAMFRFLERHFQSMKLYYHDFFGIPLEEAGETINKYFYLDFLPGSRGNIPVENRHFLANEYVIVGFMLYKIVFIDGYIELDSLPALQRMIRQDYEDIKPSIYRALAKARKVNTTEMDDQKVNDVVEKALREFSKIGWITLEGQNFDILPSFQRLAKIYGDYINHPETWLKNETA</sequence>
<dbReference type="InterPro" id="IPR053841">
    <property type="entry name" value="MksE"/>
</dbReference>